<dbReference type="RefSeq" id="WP_172168194.1">
    <property type="nucleotide sequence ID" value="NZ_WOEZ01000120.1"/>
</dbReference>
<reference evidence="1 2" key="1">
    <citation type="submission" date="2019-11" db="EMBL/GenBank/DDBJ databases">
        <title>Metabolism of dissolved organic matter in forest soils.</title>
        <authorList>
            <person name="Cyle K.T."/>
            <person name="Wilhelm R.C."/>
            <person name="Martinez C.E."/>
        </authorList>
    </citation>
    <scope>NUCLEOTIDE SEQUENCE [LARGE SCALE GENOMIC DNA]</scope>
    <source>
        <strain evidence="1 2">5N</strain>
    </source>
</reference>
<dbReference type="EMBL" id="WOEZ01000120">
    <property type="protein sequence ID" value="NPT57262.1"/>
    <property type="molecule type" value="Genomic_DNA"/>
</dbReference>
<proteinExistence type="predicted"/>
<name>A0A972NQP0_9BURK</name>
<evidence type="ECO:0000313" key="2">
    <source>
        <dbReference type="Proteomes" id="UP000655523"/>
    </source>
</evidence>
<sequence>MKRQVLKTILFVLPKVLDLTARRFPVYRDRLKERDFVDWKRSEAVSPTYAAPQMAI</sequence>
<dbReference type="Proteomes" id="UP000655523">
    <property type="component" value="Unassembled WGS sequence"/>
</dbReference>
<evidence type="ECO:0000313" key="1">
    <source>
        <dbReference type="EMBL" id="NPT57262.1"/>
    </source>
</evidence>
<accession>A0A972NQP0</accession>
<organism evidence="1 2">
    <name type="scientific">Paraburkholderia elongata</name>
    <dbReference type="NCBI Taxonomy" id="2675747"/>
    <lineage>
        <taxon>Bacteria</taxon>
        <taxon>Pseudomonadati</taxon>
        <taxon>Pseudomonadota</taxon>
        <taxon>Betaproteobacteria</taxon>
        <taxon>Burkholderiales</taxon>
        <taxon>Burkholderiaceae</taxon>
        <taxon>Paraburkholderia</taxon>
    </lineage>
</organism>
<keyword evidence="2" id="KW-1185">Reference proteome</keyword>
<dbReference type="AlphaFoldDB" id="A0A972NQP0"/>
<comment type="caution">
    <text evidence="1">The sequence shown here is derived from an EMBL/GenBank/DDBJ whole genome shotgun (WGS) entry which is preliminary data.</text>
</comment>
<gene>
    <name evidence="1" type="ORF">GNZ13_22455</name>
</gene>
<protein>
    <submittedName>
        <fullName evidence="1">Uncharacterized protein</fullName>
    </submittedName>
</protein>